<protein>
    <submittedName>
        <fullName evidence="1">Uncharacterized protein</fullName>
    </submittedName>
</protein>
<dbReference type="Gene3D" id="4.10.410.10">
    <property type="entry name" value="Pancreatic trypsin inhibitor Kunitz domain"/>
    <property type="match status" value="1"/>
</dbReference>
<dbReference type="GO" id="GO:0004867">
    <property type="term" value="F:serine-type endopeptidase inhibitor activity"/>
    <property type="evidence" value="ECO:0007669"/>
    <property type="project" value="InterPro"/>
</dbReference>
<evidence type="ECO:0000313" key="2">
    <source>
        <dbReference type="Proteomes" id="UP000053240"/>
    </source>
</evidence>
<proteinExistence type="predicted"/>
<dbReference type="EMBL" id="KQ460796">
    <property type="protein sequence ID" value="KPJ12160.1"/>
    <property type="molecule type" value="Genomic_DNA"/>
</dbReference>
<dbReference type="SUPFAM" id="SSF57362">
    <property type="entry name" value="BPTI-like"/>
    <property type="match status" value="1"/>
</dbReference>
<sequence>MRVGGLILVPFPFPPYSFNPLKCNSDTVEPNCVVEESAVYSKWYAYDANGQECILIRWSDECDSPGNNVNIYASIKECQDECDRELKARRFG</sequence>
<name>A0A0N0PC26_PAPMA</name>
<dbReference type="Proteomes" id="UP000053240">
    <property type="component" value="Unassembled WGS sequence"/>
</dbReference>
<accession>A0A0N0PC26</accession>
<evidence type="ECO:0000313" key="1">
    <source>
        <dbReference type="EMBL" id="KPJ12160.1"/>
    </source>
</evidence>
<organism evidence="1 2">
    <name type="scientific">Papilio machaon</name>
    <name type="common">Old World swallowtail butterfly</name>
    <dbReference type="NCBI Taxonomy" id="76193"/>
    <lineage>
        <taxon>Eukaryota</taxon>
        <taxon>Metazoa</taxon>
        <taxon>Ecdysozoa</taxon>
        <taxon>Arthropoda</taxon>
        <taxon>Hexapoda</taxon>
        <taxon>Insecta</taxon>
        <taxon>Pterygota</taxon>
        <taxon>Neoptera</taxon>
        <taxon>Endopterygota</taxon>
        <taxon>Lepidoptera</taxon>
        <taxon>Glossata</taxon>
        <taxon>Ditrysia</taxon>
        <taxon>Papilionoidea</taxon>
        <taxon>Papilionidae</taxon>
        <taxon>Papilioninae</taxon>
        <taxon>Papilio</taxon>
    </lineage>
</organism>
<keyword evidence="2" id="KW-1185">Reference proteome</keyword>
<dbReference type="InParanoid" id="A0A0N0PC26"/>
<dbReference type="AlphaFoldDB" id="A0A0N0PC26"/>
<dbReference type="InterPro" id="IPR036880">
    <property type="entry name" value="Kunitz_BPTI_sf"/>
</dbReference>
<gene>
    <name evidence="1" type="ORF">RR48_02112</name>
</gene>
<reference evidence="1 2" key="1">
    <citation type="journal article" date="2015" name="Nat. Commun.">
        <title>Outbred genome sequencing and CRISPR/Cas9 gene editing in butterflies.</title>
        <authorList>
            <person name="Li X."/>
            <person name="Fan D."/>
            <person name="Zhang W."/>
            <person name="Liu G."/>
            <person name="Zhang L."/>
            <person name="Zhao L."/>
            <person name="Fang X."/>
            <person name="Chen L."/>
            <person name="Dong Y."/>
            <person name="Chen Y."/>
            <person name="Ding Y."/>
            <person name="Zhao R."/>
            <person name="Feng M."/>
            <person name="Zhu Y."/>
            <person name="Feng Y."/>
            <person name="Jiang X."/>
            <person name="Zhu D."/>
            <person name="Xiang H."/>
            <person name="Feng X."/>
            <person name="Li S."/>
            <person name="Wang J."/>
            <person name="Zhang G."/>
            <person name="Kronforst M.R."/>
            <person name="Wang W."/>
        </authorList>
    </citation>
    <scope>NUCLEOTIDE SEQUENCE [LARGE SCALE GENOMIC DNA]</scope>
    <source>
        <strain evidence="1">Ya'a_city_454_Pm</strain>
        <tissue evidence="1">Whole body</tissue>
    </source>
</reference>